<keyword evidence="3" id="KW-1185">Reference proteome</keyword>
<dbReference type="AlphaFoldDB" id="A0A1C7LT91"/>
<sequence>MEEQGGGNNDDMILAECRDDLLIELERSLEVGLPDAIAGDNNKRDNDVGGPHVSDDLFELGTDTGRSMWRTL</sequence>
<evidence type="ECO:0000313" key="2">
    <source>
        <dbReference type="EMBL" id="OBZ67129.1"/>
    </source>
</evidence>
<dbReference type="EMBL" id="LUGG01000025">
    <property type="protein sequence ID" value="OBZ67129.1"/>
    <property type="molecule type" value="Genomic_DNA"/>
</dbReference>
<evidence type="ECO:0000313" key="3">
    <source>
        <dbReference type="Proteomes" id="UP000092993"/>
    </source>
</evidence>
<reference evidence="2 3" key="1">
    <citation type="submission" date="2016-03" db="EMBL/GenBank/DDBJ databases">
        <title>Whole genome sequencing of Grifola frondosa 9006-11.</title>
        <authorList>
            <person name="Min B."/>
            <person name="Park H."/>
            <person name="Kim J.-G."/>
            <person name="Cho H."/>
            <person name="Oh Y.-L."/>
            <person name="Kong W.-S."/>
            <person name="Choi I.-G."/>
        </authorList>
    </citation>
    <scope>NUCLEOTIDE SEQUENCE [LARGE SCALE GENOMIC DNA]</scope>
    <source>
        <strain evidence="2 3">9006-11</strain>
    </source>
</reference>
<feature type="region of interest" description="Disordered" evidence="1">
    <location>
        <begin position="35"/>
        <end position="60"/>
    </location>
</feature>
<gene>
    <name evidence="2" type="ORF">A0H81_12924</name>
</gene>
<accession>A0A1C7LT91</accession>
<proteinExistence type="predicted"/>
<dbReference type="Proteomes" id="UP000092993">
    <property type="component" value="Unassembled WGS sequence"/>
</dbReference>
<evidence type="ECO:0000256" key="1">
    <source>
        <dbReference type="SAM" id="MobiDB-lite"/>
    </source>
</evidence>
<organism evidence="2 3">
    <name type="scientific">Grifola frondosa</name>
    <name type="common">Maitake</name>
    <name type="synonym">Polyporus frondosus</name>
    <dbReference type="NCBI Taxonomy" id="5627"/>
    <lineage>
        <taxon>Eukaryota</taxon>
        <taxon>Fungi</taxon>
        <taxon>Dikarya</taxon>
        <taxon>Basidiomycota</taxon>
        <taxon>Agaricomycotina</taxon>
        <taxon>Agaricomycetes</taxon>
        <taxon>Polyporales</taxon>
        <taxon>Grifolaceae</taxon>
        <taxon>Grifola</taxon>
    </lineage>
</organism>
<comment type="caution">
    <text evidence="2">The sequence shown here is derived from an EMBL/GenBank/DDBJ whole genome shotgun (WGS) entry which is preliminary data.</text>
</comment>
<name>A0A1C7LT91_GRIFR</name>
<protein>
    <submittedName>
        <fullName evidence="2">Uncharacterized protein</fullName>
    </submittedName>
</protein>